<dbReference type="RefSeq" id="WP_156530625.1">
    <property type="nucleotide sequence ID" value="NZ_CACRUE010000012.1"/>
</dbReference>
<evidence type="ECO:0000259" key="5">
    <source>
        <dbReference type="PROSITE" id="PS50931"/>
    </source>
</evidence>
<gene>
    <name evidence="6" type="primary">gltC_1</name>
    <name evidence="6" type="ORF">IBLFYP30_00022</name>
</gene>
<dbReference type="FunFam" id="1.10.10.10:FF:000001">
    <property type="entry name" value="LysR family transcriptional regulator"/>
    <property type="match status" value="1"/>
</dbReference>
<dbReference type="SUPFAM" id="SSF46785">
    <property type="entry name" value="Winged helix' DNA-binding domain"/>
    <property type="match status" value="1"/>
</dbReference>
<dbReference type="InterPro" id="IPR005119">
    <property type="entry name" value="LysR_subst-bd"/>
</dbReference>
<dbReference type="Gene3D" id="1.10.10.10">
    <property type="entry name" value="Winged helix-like DNA-binding domain superfamily/Winged helix DNA-binding domain"/>
    <property type="match status" value="1"/>
</dbReference>
<evidence type="ECO:0000256" key="1">
    <source>
        <dbReference type="ARBA" id="ARBA00009437"/>
    </source>
</evidence>
<sequence>MNLNHLQYFVKLAYLEHYTKAAKDLSITQPSLSHAISSLEEELGTKLFEKQGRNVSLTKYGKIFLKYVEKSLEYLQEGVDKTKALTCATSGLIDLGYIYTLEADFMPNMVRKFLDENKDKNFGFTFSSNNTKSIIEGLKNEKYDLGFCSKVENETSIDFIKVKQEELVIVLPKNHELSKYNEIDLIETISYNHIVFTKSSGLRQVIDNLFKQIDKKQNISYEVENDSSMAGLVAQGFGIAIMPNIPFLKYFDVDIIKLKSPAYTRNIYMAKLKNKYLPPAVEKFSKFVIKNCNVK</sequence>
<dbReference type="CDD" id="cd08434">
    <property type="entry name" value="PBP2_GltC_like"/>
    <property type="match status" value="1"/>
</dbReference>
<evidence type="ECO:0000256" key="2">
    <source>
        <dbReference type="ARBA" id="ARBA00023015"/>
    </source>
</evidence>
<organism evidence="6">
    <name type="scientific">Intestinibacter bartlettii</name>
    <dbReference type="NCBI Taxonomy" id="261299"/>
    <lineage>
        <taxon>Bacteria</taxon>
        <taxon>Bacillati</taxon>
        <taxon>Bacillota</taxon>
        <taxon>Clostridia</taxon>
        <taxon>Peptostreptococcales</taxon>
        <taxon>Peptostreptococcaceae</taxon>
        <taxon>Intestinibacter</taxon>
    </lineage>
</organism>
<evidence type="ECO:0000256" key="4">
    <source>
        <dbReference type="ARBA" id="ARBA00023163"/>
    </source>
</evidence>
<dbReference type="InterPro" id="IPR036390">
    <property type="entry name" value="WH_DNA-bd_sf"/>
</dbReference>
<evidence type="ECO:0000313" key="6">
    <source>
        <dbReference type="EMBL" id="VYT76325.1"/>
    </source>
</evidence>
<dbReference type="Pfam" id="PF00126">
    <property type="entry name" value="HTH_1"/>
    <property type="match status" value="1"/>
</dbReference>
<accession>A0A6N2Z9J7</accession>
<dbReference type="PRINTS" id="PR00039">
    <property type="entry name" value="HTHLYSR"/>
</dbReference>
<comment type="similarity">
    <text evidence="1">Belongs to the LysR transcriptional regulatory family.</text>
</comment>
<dbReference type="PROSITE" id="PS50931">
    <property type="entry name" value="HTH_LYSR"/>
    <property type="match status" value="1"/>
</dbReference>
<dbReference type="GO" id="GO:0003700">
    <property type="term" value="F:DNA-binding transcription factor activity"/>
    <property type="evidence" value="ECO:0007669"/>
    <property type="project" value="InterPro"/>
</dbReference>
<name>A0A6N2Z9J7_9FIRM</name>
<dbReference type="GO" id="GO:0003677">
    <property type="term" value="F:DNA binding"/>
    <property type="evidence" value="ECO:0007669"/>
    <property type="project" value="UniProtKB-KW"/>
</dbReference>
<evidence type="ECO:0000256" key="3">
    <source>
        <dbReference type="ARBA" id="ARBA00023125"/>
    </source>
</evidence>
<keyword evidence="4" id="KW-0804">Transcription</keyword>
<dbReference type="InterPro" id="IPR000847">
    <property type="entry name" value="LysR_HTH_N"/>
</dbReference>
<feature type="domain" description="HTH lysR-type" evidence="5">
    <location>
        <begin position="1"/>
        <end position="58"/>
    </location>
</feature>
<keyword evidence="2" id="KW-0805">Transcription regulation</keyword>
<dbReference type="SUPFAM" id="SSF53850">
    <property type="entry name" value="Periplasmic binding protein-like II"/>
    <property type="match status" value="1"/>
</dbReference>
<keyword evidence="3" id="KW-0238">DNA-binding</keyword>
<dbReference type="InterPro" id="IPR050950">
    <property type="entry name" value="HTH-type_LysR_regulators"/>
</dbReference>
<dbReference type="Pfam" id="PF03466">
    <property type="entry name" value="LysR_substrate"/>
    <property type="match status" value="1"/>
</dbReference>
<dbReference type="AlphaFoldDB" id="A0A6N2Z9J7"/>
<dbReference type="PANTHER" id="PTHR30419">
    <property type="entry name" value="HTH-TYPE TRANSCRIPTIONAL REGULATOR YBHD"/>
    <property type="match status" value="1"/>
</dbReference>
<dbReference type="InterPro" id="IPR036388">
    <property type="entry name" value="WH-like_DNA-bd_sf"/>
</dbReference>
<dbReference type="PANTHER" id="PTHR30419:SF28">
    <property type="entry name" value="HTH-TYPE TRANSCRIPTIONAL REGULATOR BSDA"/>
    <property type="match status" value="1"/>
</dbReference>
<dbReference type="Gene3D" id="3.40.190.290">
    <property type="match status" value="1"/>
</dbReference>
<proteinExistence type="inferred from homology"/>
<dbReference type="EMBL" id="CACRUE010000012">
    <property type="protein sequence ID" value="VYT76325.1"/>
    <property type="molecule type" value="Genomic_DNA"/>
</dbReference>
<reference evidence="6" key="1">
    <citation type="submission" date="2019-11" db="EMBL/GenBank/DDBJ databases">
        <authorList>
            <person name="Feng L."/>
        </authorList>
    </citation>
    <scope>NUCLEOTIDE SEQUENCE</scope>
    <source>
        <strain evidence="6">IbartlettiiLFYP30</strain>
    </source>
</reference>
<dbReference type="GO" id="GO:0005829">
    <property type="term" value="C:cytosol"/>
    <property type="evidence" value="ECO:0007669"/>
    <property type="project" value="TreeGrafter"/>
</dbReference>
<protein>
    <submittedName>
        <fullName evidence="6">HTH-type transcriptional regulator GltC</fullName>
    </submittedName>
</protein>